<keyword evidence="3" id="KW-0808">Transferase</keyword>
<sequence length="344" mass="38418">MSSTQRSFLPDFCGVRTVAAVVVSATLMAMVLSLAAADHLRQFWESFSVIALYILWIGLMAAALICLLKGWLGRMRHGWAGLVAWCVIMLVALAVSLCTVWLLPVEMLVNVTLQELLVRTLGISGILGALILRYLYENHRQKQRELAESRARFQALQARIRPHFLFNSLNTVVSLIPSDPACAEEVLQDLSDLFRASLGDESRMSTLSQELELARQYLAIEKQRLGKRLQVAWDLENLPEEVTLPALLLQPLVENAVYHGVGASVNGGEIRIFGRYRNGIVALTVSNTLPPDDGKAYQAGNHMALENIRQRLQMRFGPAAGMHTGMVEDHYQVRIWFPVQEKGK</sequence>
<dbReference type="Gene3D" id="3.30.565.10">
    <property type="entry name" value="Histidine kinase-like ATPase, C-terminal domain"/>
    <property type="match status" value="1"/>
</dbReference>
<evidence type="ECO:0000256" key="1">
    <source>
        <dbReference type="SAM" id="Phobius"/>
    </source>
</evidence>
<name>A0A831RWM5_9GAMM</name>
<dbReference type="Pfam" id="PF06580">
    <property type="entry name" value="His_kinase"/>
    <property type="match status" value="1"/>
</dbReference>
<reference evidence="3" key="1">
    <citation type="journal article" date="2020" name="mSystems">
        <title>Genome- and Community-Level Interaction Insights into Carbon Utilization and Element Cycling Functions of Hydrothermarchaeota in Hydrothermal Sediment.</title>
        <authorList>
            <person name="Zhou Z."/>
            <person name="Liu Y."/>
            <person name="Xu W."/>
            <person name="Pan J."/>
            <person name="Luo Z.H."/>
            <person name="Li M."/>
        </authorList>
    </citation>
    <scope>NUCLEOTIDE SEQUENCE [LARGE SCALE GENOMIC DNA]</scope>
    <source>
        <strain evidence="3">HyVt-458</strain>
    </source>
</reference>
<dbReference type="InterPro" id="IPR010559">
    <property type="entry name" value="Sig_transdc_His_kin_internal"/>
</dbReference>
<keyword evidence="1" id="KW-1133">Transmembrane helix</keyword>
<feature type="transmembrane region" description="Helical" evidence="1">
    <location>
        <begin position="116"/>
        <end position="136"/>
    </location>
</feature>
<protein>
    <submittedName>
        <fullName evidence="3">Sensor histidine kinase</fullName>
    </submittedName>
</protein>
<keyword evidence="3" id="KW-0418">Kinase</keyword>
<feature type="transmembrane region" description="Helical" evidence="1">
    <location>
        <begin position="12"/>
        <end position="35"/>
    </location>
</feature>
<dbReference type="EMBL" id="DRLF01000054">
    <property type="protein sequence ID" value="HEC05483.1"/>
    <property type="molecule type" value="Genomic_DNA"/>
</dbReference>
<dbReference type="GO" id="GO:0000155">
    <property type="term" value="F:phosphorelay sensor kinase activity"/>
    <property type="evidence" value="ECO:0007669"/>
    <property type="project" value="InterPro"/>
</dbReference>
<dbReference type="SUPFAM" id="SSF55874">
    <property type="entry name" value="ATPase domain of HSP90 chaperone/DNA topoisomerase II/histidine kinase"/>
    <property type="match status" value="1"/>
</dbReference>
<comment type="caution">
    <text evidence="3">The sequence shown here is derived from an EMBL/GenBank/DDBJ whole genome shotgun (WGS) entry which is preliminary data.</text>
</comment>
<accession>A0A831RWM5</accession>
<feature type="domain" description="Signal transduction histidine kinase internal region" evidence="2">
    <location>
        <begin position="151"/>
        <end position="229"/>
    </location>
</feature>
<feature type="transmembrane region" description="Helical" evidence="1">
    <location>
        <begin position="80"/>
        <end position="104"/>
    </location>
</feature>
<dbReference type="InterPro" id="IPR050640">
    <property type="entry name" value="Bact_2-comp_sensor_kinase"/>
</dbReference>
<dbReference type="Proteomes" id="UP000886339">
    <property type="component" value="Unassembled WGS sequence"/>
</dbReference>
<feature type="transmembrane region" description="Helical" evidence="1">
    <location>
        <begin position="47"/>
        <end position="68"/>
    </location>
</feature>
<dbReference type="PANTHER" id="PTHR34220">
    <property type="entry name" value="SENSOR HISTIDINE KINASE YPDA"/>
    <property type="match status" value="1"/>
</dbReference>
<proteinExistence type="predicted"/>
<dbReference type="GO" id="GO:0016020">
    <property type="term" value="C:membrane"/>
    <property type="evidence" value="ECO:0007669"/>
    <property type="project" value="InterPro"/>
</dbReference>
<gene>
    <name evidence="3" type="ORF">ENJ12_01405</name>
</gene>
<dbReference type="PANTHER" id="PTHR34220:SF7">
    <property type="entry name" value="SENSOR HISTIDINE KINASE YPDA"/>
    <property type="match status" value="1"/>
</dbReference>
<dbReference type="AlphaFoldDB" id="A0A831RWM5"/>
<evidence type="ECO:0000313" key="3">
    <source>
        <dbReference type="EMBL" id="HEC05483.1"/>
    </source>
</evidence>
<dbReference type="InterPro" id="IPR036890">
    <property type="entry name" value="HATPase_C_sf"/>
</dbReference>
<keyword evidence="1" id="KW-0812">Transmembrane</keyword>
<keyword evidence="1" id="KW-0472">Membrane</keyword>
<evidence type="ECO:0000259" key="2">
    <source>
        <dbReference type="Pfam" id="PF06580"/>
    </source>
</evidence>
<organism evidence="3">
    <name type="scientific">Thiolapillus brandeum</name>
    <dbReference type="NCBI Taxonomy" id="1076588"/>
    <lineage>
        <taxon>Bacteria</taxon>
        <taxon>Pseudomonadati</taxon>
        <taxon>Pseudomonadota</taxon>
        <taxon>Gammaproteobacteria</taxon>
        <taxon>Chromatiales</taxon>
        <taxon>Sedimenticolaceae</taxon>
        <taxon>Thiolapillus</taxon>
    </lineage>
</organism>